<dbReference type="InterPro" id="IPR006311">
    <property type="entry name" value="TAT_signal"/>
</dbReference>
<dbReference type="RefSeq" id="WP_166858148.1">
    <property type="nucleotide sequence ID" value="NZ_CP063989.1"/>
</dbReference>
<gene>
    <name evidence="2" type="ORF">ID810_11885</name>
</gene>
<feature type="signal peptide" evidence="1">
    <location>
        <begin position="1"/>
        <end position="39"/>
    </location>
</feature>
<protein>
    <recommendedName>
        <fullName evidence="4">Tat pathway signal protein</fullName>
    </recommendedName>
</protein>
<evidence type="ECO:0000313" key="3">
    <source>
        <dbReference type="Proteomes" id="UP000594637"/>
    </source>
</evidence>
<organism evidence="2 3">
    <name type="scientific">Actinomyces respiraculi</name>
    <dbReference type="NCBI Taxonomy" id="2744574"/>
    <lineage>
        <taxon>Bacteria</taxon>
        <taxon>Bacillati</taxon>
        <taxon>Actinomycetota</taxon>
        <taxon>Actinomycetes</taxon>
        <taxon>Actinomycetales</taxon>
        <taxon>Actinomycetaceae</taxon>
        <taxon>Actinomyces</taxon>
    </lineage>
</organism>
<keyword evidence="1" id="KW-0732">Signal</keyword>
<evidence type="ECO:0000256" key="1">
    <source>
        <dbReference type="SAM" id="SignalP"/>
    </source>
</evidence>
<dbReference type="PROSITE" id="PS51257">
    <property type="entry name" value="PROKAR_LIPOPROTEIN"/>
    <property type="match status" value="1"/>
</dbReference>
<evidence type="ECO:0008006" key="4">
    <source>
        <dbReference type="Google" id="ProtNLM"/>
    </source>
</evidence>
<reference evidence="2 3" key="1">
    <citation type="submission" date="2020-11" db="EMBL/GenBank/DDBJ databases">
        <title>Actinomyces sp. ZJ750.</title>
        <authorList>
            <person name="Zhou J."/>
        </authorList>
    </citation>
    <scope>NUCLEOTIDE SEQUENCE [LARGE SCALE GENOMIC DNA]</scope>
    <source>
        <strain evidence="2 3">ZJ750</strain>
    </source>
</reference>
<evidence type="ECO:0000313" key="2">
    <source>
        <dbReference type="EMBL" id="QPL05378.1"/>
    </source>
</evidence>
<name>A0A7T0PWD9_9ACTO</name>
<dbReference type="PROSITE" id="PS51318">
    <property type="entry name" value="TAT"/>
    <property type="match status" value="1"/>
</dbReference>
<accession>A0A7T0PWD9</accession>
<dbReference type="AlphaFoldDB" id="A0A7T0PWD9"/>
<sequence length="357" mass="38210">MRPRWSHAPRSALTRRSLLRLGALVAVAPALTACAGAQAERAVERYLNGQDLVTSFSTDARPNWGKTPVVRAHATLRDGAAVDEVLALCLSAQEELSSVFGEIDLSLAWAFADGGRCEVTDLEMGKGRELKTEELLRECLECTQYAATTLRRTAVCHRPSPVGSSLTVDWGQVDAVPADVLMTTPAQLAPSALDLAFTQTMVLGGWPVLVSPIVGESMESAPLAEIVGVLGERPDDPGTLATASPSDENRSSVRVEWSAPSGLHQVTADMTISVRYNDGMDPGPLSGSGSTFDDRAAEVIRVVDRSRWRHLLSLAHDGAQAYHSTSIDASVRPLRPDPEMTDAEDLSMAERLLDAAS</sequence>
<dbReference type="Proteomes" id="UP000594637">
    <property type="component" value="Chromosome"/>
</dbReference>
<feature type="chain" id="PRO_5032454927" description="Tat pathway signal protein" evidence="1">
    <location>
        <begin position="40"/>
        <end position="357"/>
    </location>
</feature>
<dbReference type="KEGG" id="arep:ID810_11885"/>
<proteinExistence type="predicted"/>
<dbReference type="EMBL" id="CP063989">
    <property type="protein sequence ID" value="QPL05378.1"/>
    <property type="molecule type" value="Genomic_DNA"/>
</dbReference>
<keyword evidence="3" id="KW-1185">Reference proteome</keyword>